<dbReference type="InterPro" id="IPR027381">
    <property type="entry name" value="LytR/CpsA/Psr_C"/>
</dbReference>
<keyword evidence="2" id="KW-1133">Transmembrane helix</keyword>
<dbReference type="RefSeq" id="WP_301141414.1">
    <property type="nucleotide sequence ID" value="NZ_JAUHQA010000001.1"/>
</dbReference>
<name>A0ABT8GFB2_9MICO</name>
<comment type="caution">
    <text evidence="4">The sequence shown here is derived from an EMBL/GenBank/DDBJ whole genome shotgun (WGS) entry which is preliminary data.</text>
</comment>
<keyword evidence="2" id="KW-0472">Membrane</keyword>
<evidence type="ECO:0000256" key="1">
    <source>
        <dbReference type="SAM" id="MobiDB-lite"/>
    </source>
</evidence>
<keyword evidence="5" id="KW-1185">Reference proteome</keyword>
<dbReference type="Proteomes" id="UP001172708">
    <property type="component" value="Unassembled WGS sequence"/>
</dbReference>
<gene>
    <name evidence="4" type="ORF">QQX02_04180</name>
</gene>
<proteinExistence type="predicted"/>
<feature type="domain" description="LytR/CpsA/Psr regulator C-terminal" evidence="3">
    <location>
        <begin position="118"/>
        <end position="203"/>
    </location>
</feature>
<dbReference type="EMBL" id="JAUHQA010000001">
    <property type="protein sequence ID" value="MDN4480119.1"/>
    <property type="molecule type" value="Genomic_DNA"/>
</dbReference>
<evidence type="ECO:0000256" key="2">
    <source>
        <dbReference type="SAM" id="Phobius"/>
    </source>
</evidence>
<feature type="transmembrane region" description="Helical" evidence="2">
    <location>
        <begin position="33"/>
        <end position="55"/>
    </location>
</feature>
<dbReference type="Pfam" id="PF13399">
    <property type="entry name" value="LytR_C"/>
    <property type="match status" value="1"/>
</dbReference>
<evidence type="ECO:0000313" key="4">
    <source>
        <dbReference type="EMBL" id="MDN4480119.1"/>
    </source>
</evidence>
<reference evidence="4" key="1">
    <citation type="submission" date="2023-06" db="EMBL/GenBank/DDBJ databases">
        <title>Egi l300058.</title>
        <authorList>
            <person name="Gao L."/>
            <person name="Fang B.-Z."/>
            <person name="Li W.-J."/>
        </authorList>
    </citation>
    <scope>NUCLEOTIDE SEQUENCE</scope>
    <source>
        <strain evidence="4">EGI L300058</strain>
    </source>
</reference>
<feature type="region of interest" description="Disordered" evidence="1">
    <location>
        <begin position="66"/>
        <end position="110"/>
    </location>
</feature>
<feature type="compositionally biased region" description="Polar residues" evidence="1">
    <location>
        <begin position="79"/>
        <end position="89"/>
    </location>
</feature>
<dbReference type="Gene3D" id="3.30.70.2390">
    <property type="match status" value="1"/>
</dbReference>
<sequence>MPQQYERDEFDEIAAEGGPVGVHRAPRPWWTRVLPPLLAFIIAGAVAFGIATLLWNRDIVGGADPSPTPTVTVAPTDEPSGTPSPTATAQPPVESEAPEPSPTPSETEEPEPAILFDAQVHVRNGAGVQGLAGDQQAILVDGGYTNTEANNISSSLIPDDANIVIYSEERLADTAADVAERLGIDRVEMDDTPGGAEIEVLLASEPGA</sequence>
<protein>
    <submittedName>
        <fullName evidence="4">LytR C-terminal domain-containing protein</fullName>
    </submittedName>
</protein>
<evidence type="ECO:0000313" key="5">
    <source>
        <dbReference type="Proteomes" id="UP001172708"/>
    </source>
</evidence>
<evidence type="ECO:0000259" key="3">
    <source>
        <dbReference type="Pfam" id="PF13399"/>
    </source>
</evidence>
<feature type="compositionally biased region" description="Low complexity" evidence="1">
    <location>
        <begin position="66"/>
        <end position="77"/>
    </location>
</feature>
<keyword evidence="2" id="KW-0812">Transmembrane</keyword>
<organism evidence="4 5">
    <name type="scientific">Demequina muriae</name>
    <dbReference type="NCBI Taxonomy" id="3051664"/>
    <lineage>
        <taxon>Bacteria</taxon>
        <taxon>Bacillati</taxon>
        <taxon>Actinomycetota</taxon>
        <taxon>Actinomycetes</taxon>
        <taxon>Micrococcales</taxon>
        <taxon>Demequinaceae</taxon>
        <taxon>Demequina</taxon>
    </lineage>
</organism>
<accession>A0ABT8GFB2</accession>